<reference evidence="2" key="1">
    <citation type="submission" date="2025-08" db="UniProtKB">
        <authorList>
            <consortium name="RefSeq"/>
        </authorList>
    </citation>
    <scope>IDENTIFICATION</scope>
    <source>
        <strain evidence="2">Quisiro</strain>
        <tissue evidence="2">Liver</tissue>
    </source>
</reference>
<dbReference type="OrthoDB" id="410381at2759"/>
<dbReference type="AlphaFoldDB" id="A0A2I4BY43"/>
<sequence length="405" mass="45975">MFEYRVVHKCTWHQAILGQRSMITFVIESLDLKLYVLDTLVKRGAELSTDHHLVVSWIRWQGRLPDRPGKPKRIVRVKWEHLAEPPCLFDLQLPPPGSFFYISQGSSGTWNPKGSCSGPPLQMQLPGLKVIGACCDGNQRTCWWTPVVMEAIRLKEEAFRTWLSRKTPEAADRYRVAKTVAASVVADAKTWAWEEFGEAIEKDFRLTLRRFWQTFQRLRKAKRSLSQAVFGLGGELLTRTEDIVGQWKEHFEDLLNPSFMSTFDESESEDSGEDESITMAEVTKVVKKLLGGRAPGVEEIRPEMLKVLDVVGLSWLTHLFNIAWRTGTTPVEWQTRVVVPIFKKGTGECVLTIVESHFLPSLGKFTPGCWKGGYNKLLNLGFRRSSVAFVLGMKQGTRSLSLQSC</sequence>
<dbReference type="STRING" id="52670.A0A2I4BY43"/>
<dbReference type="PANTHER" id="PTHR19446">
    <property type="entry name" value="REVERSE TRANSCRIPTASES"/>
    <property type="match status" value="1"/>
</dbReference>
<organism evidence="1 2">
    <name type="scientific">Austrofundulus limnaeus</name>
    <name type="common">Annual killifish</name>
    <dbReference type="NCBI Taxonomy" id="52670"/>
    <lineage>
        <taxon>Eukaryota</taxon>
        <taxon>Metazoa</taxon>
        <taxon>Chordata</taxon>
        <taxon>Craniata</taxon>
        <taxon>Vertebrata</taxon>
        <taxon>Euteleostomi</taxon>
        <taxon>Actinopterygii</taxon>
        <taxon>Neopterygii</taxon>
        <taxon>Teleostei</taxon>
        <taxon>Neoteleostei</taxon>
        <taxon>Acanthomorphata</taxon>
        <taxon>Ovalentaria</taxon>
        <taxon>Atherinomorphae</taxon>
        <taxon>Cyprinodontiformes</taxon>
        <taxon>Rivulidae</taxon>
        <taxon>Austrofundulus</taxon>
    </lineage>
</organism>
<accession>A0A2I4BY43</accession>
<gene>
    <name evidence="2" type="primary">LOC106523692</name>
</gene>
<proteinExistence type="predicted"/>
<dbReference type="GeneID" id="106523692"/>
<dbReference type="InParanoid" id="A0A2I4BY43"/>
<protein>
    <submittedName>
        <fullName evidence="2">Uncharacterized protein LOC106523692</fullName>
    </submittedName>
</protein>
<dbReference type="KEGG" id="alim:106523692"/>
<dbReference type="Proteomes" id="UP000192220">
    <property type="component" value="Unplaced"/>
</dbReference>
<dbReference type="RefSeq" id="XP_013872670.1">
    <property type="nucleotide sequence ID" value="XM_014017216.1"/>
</dbReference>
<name>A0A2I4BY43_AUSLI</name>
<keyword evidence="1" id="KW-1185">Reference proteome</keyword>
<evidence type="ECO:0000313" key="2">
    <source>
        <dbReference type="RefSeq" id="XP_013872670.1"/>
    </source>
</evidence>
<evidence type="ECO:0000313" key="1">
    <source>
        <dbReference type="Proteomes" id="UP000192220"/>
    </source>
</evidence>